<dbReference type="EMBL" id="MIGB01000025">
    <property type="protein sequence ID" value="OSY38071.1"/>
    <property type="molecule type" value="Genomic_DNA"/>
</dbReference>
<dbReference type="GO" id="GO:0052912">
    <property type="term" value="F:23S rRNA (guanine(748)-N(1))-methyltransferase activity"/>
    <property type="evidence" value="ECO:0007669"/>
    <property type="project" value="UniProtKB-EC"/>
</dbReference>
<dbReference type="Proteomes" id="UP000194360">
    <property type="component" value="Unassembled WGS sequence"/>
</dbReference>
<dbReference type="EC" id="2.1.1.188" evidence="4"/>
<dbReference type="RefSeq" id="WP_125911242.1">
    <property type="nucleotide sequence ID" value="NZ_AP018920.1"/>
</dbReference>
<dbReference type="AlphaFoldDB" id="A0A1Y2MSG1"/>
<dbReference type="PIRSF" id="PIRSF018249">
    <property type="entry name" value="MyrA_prd"/>
    <property type="match status" value="1"/>
</dbReference>
<dbReference type="STRING" id="2074.BG845_04244"/>
<dbReference type="SUPFAM" id="SSF53335">
    <property type="entry name" value="S-adenosyl-L-methionine-dependent methyltransferases"/>
    <property type="match status" value="1"/>
</dbReference>
<keyword evidence="2" id="KW-0949">S-adenosyl-L-methionine</keyword>
<keyword evidence="4" id="KW-0808">Transferase</keyword>
<dbReference type="Gene3D" id="3.40.50.150">
    <property type="entry name" value="Vaccinia Virus protein VP39"/>
    <property type="match status" value="1"/>
</dbReference>
<keyword evidence="4" id="KW-0489">Methyltransferase</keyword>
<organism evidence="4 5">
    <name type="scientific">Pseudonocardia autotrophica</name>
    <name type="common">Amycolata autotrophica</name>
    <name type="synonym">Nocardia autotrophica</name>
    <dbReference type="NCBI Taxonomy" id="2074"/>
    <lineage>
        <taxon>Bacteria</taxon>
        <taxon>Bacillati</taxon>
        <taxon>Actinomycetota</taxon>
        <taxon>Actinomycetes</taxon>
        <taxon>Pseudonocardiales</taxon>
        <taxon>Pseudonocardiaceae</taxon>
        <taxon>Pseudonocardia</taxon>
    </lineage>
</organism>
<proteinExistence type="predicted"/>
<accession>A0A1Y2MSG1</accession>
<gene>
    <name evidence="4" type="primary">rlmAII</name>
    <name evidence="4" type="ORF">BG845_04244</name>
</gene>
<keyword evidence="5" id="KW-1185">Reference proteome</keyword>
<name>A0A1Y2MSG1_PSEAH</name>
<evidence type="ECO:0000256" key="2">
    <source>
        <dbReference type="PIRSR" id="PIRSR018249-2"/>
    </source>
</evidence>
<feature type="domain" description="23S rRNA (guanine(745)-N(1))-methyltransferase N-terminal" evidence="3">
    <location>
        <begin position="35"/>
        <end position="71"/>
    </location>
</feature>
<reference evidence="4 5" key="1">
    <citation type="submission" date="2016-09" db="EMBL/GenBank/DDBJ databases">
        <title>Pseudonocardia autotrophica DSM535, a candidate organism with high potential of specific P450 cytochromes.</title>
        <authorList>
            <person name="Grumaz C."/>
            <person name="Vainshtein Y."/>
            <person name="Kirstahler P."/>
            <person name="Sohn K."/>
        </authorList>
    </citation>
    <scope>NUCLEOTIDE SEQUENCE [LARGE SCALE GENOMIC DNA]</scope>
    <source>
        <strain evidence="4 5">DSM 535</strain>
    </source>
</reference>
<dbReference type="OrthoDB" id="108476at2"/>
<protein>
    <submittedName>
        <fullName evidence="4">23S rRNA (Guanine(748)-N(1))-methyltransferase</fullName>
        <ecNumber evidence="4">2.1.1.188</ecNumber>
    </submittedName>
</protein>
<dbReference type="GO" id="GO:0046872">
    <property type="term" value="F:metal ion binding"/>
    <property type="evidence" value="ECO:0007669"/>
    <property type="project" value="UniProtKB-KW"/>
</dbReference>
<keyword evidence="1" id="KW-0479">Metal-binding</keyword>
<feature type="binding site" evidence="2">
    <location>
        <position position="95"/>
    </location>
    <ligand>
        <name>S-adenosyl-L-methionine</name>
        <dbReference type="ChEBI" id="CHEBI:59789"/>
    </ligand>
</feature>
<dbReference type="InterPro" id="IPR029063">
    <property type="entry name" value="SAM-dependent_MTases_sf"/>
</dbReference>
<evidence type="ECO:0000313" key="4">
    <source>
        <dbReference type="EMBL" id="OSY38071.1"/>
    </source>
</evidence>
<feature type="binding site" evidence="1">
    <location>
        <position position="52"/>
    </location>
    <ligand>
        <name>Zn(2+)</name>
        <dbReference type="ChEBI" id="CHEBI:29105"/>
    </ligand>
</feature>
<feature type="binding site" evidence="2">
    <location>
        <position position="212"/>
    </location>
    <ligand>
        <name>S-adenosyl-L-methionine</name>
        <dbReference type="ChEBI" id="CHEBI:59789"/>
    </ligand>
</feature>
<feature type="binding site" evidence="1">
    <location>
        <position position="56"/>
    </location>
    <ligand>
        <name>Zn(2+)</name>
        <dbReference type="ChEBI" id="CHEBI:29105"/>
    </ligand>
</feature>
<comment type="caution">
    <text evidence="4">The sequence shown here is derived from an EMBL/GenBank/DDBJ whole genome shotgun (WGS) entry which is preliminary data.</text>
</comment>
<evidence type="ECO:0000256" key="1">
    <source>
        <dbReference type="PIRSR" id="PIRSR018249-1"/>
    </source>
</evidence>
<dbReference type="InterPro" id="IPR016718">
    <property type="entry name" value="rRNA_m1G-MeTrfase_A_prd"/>
</dbReference>
<keyword evidence="1" id="KW-0862">Zinc</keyword>
<dbReference type="InterPro" id="IPR048647">
    <property type="entry name" value="RlmA_N"/>
</dbReference>
<dbReference type="Pfam" id="PF21302">
    <property type="entry name" value="Zn_ribbon_RlmA"/>
    <property type="match status" value="1"/>
</dbReference>
<evidence type="ECO:0000259" key="3">
    <source>
        <dbReference type="Pfam" id="PF21302"/>
    </source>
</evidence>
<feature type="binding site" evidence="2">
    <location>
        <begin position="124"/>
        <end position="125"/>
    </location>
    <ligand>
        <name>S-adenosyl-L-methionine</name>
        <dbReference type="ChEBI" id="CHEBI:59789"/>
    </ligand>
</feature>
<evidence type="ECO:0000313" key="5">
    <source>
        <dbReference type="Proteomes" id="UP000194360"/>
    </source>
</evidence>
<sequence length="317" mass="34077">MDTPLVVGRCADASSHHRSAGYRHPALDAVVTRLTCPHCTGPLHRSARTVRCPSGHTFDIARPGYLSLLPGRRTHRGDDPAMVGARESFLDSDHYRPLRSTITALATEHAPTETELVVDLAGGTGHYLAPVLDALPAASGVIVDLSTAALRRAARAHRRAAAIAADVWQPLPITTGSAGVVLSVFGPRNAEEVERVLPEGGILVVASARPDHLRELRAHVGGIGVDPQKADRHRRAFAGLELAERQIVQWRLALGRDEARALVRMGPNAHHLGTGGDDDPLSRLPEPVGLTAAMDVAVYRRRRSREPMTGEVDRGSR</sequence>